<accession>A0ABZ1BN92</accession>
<evidence type="ECO:0000256" key="1">
    <source>
        <dbReference type="ARBA" id="ARBA00004141"/>
    </source>
</evidence>
<evidence type="ECO:0000256" key="5">
    <source>
        <dbReference type="ARBA" id="ARBA00023136"/>
    </source>
</evidence>
<keyword evidence="6" id="KW-1003">Cell membrane</keyword>
<organism evidence="7 8">
    <name type="scientific">Geochorda subterranea</name>
    <dbReference type="NCBI Taxonomy" id="3109564"/>
    <lineage>
        <taxon>Bacteria</taxon>
        <taxon>Bacillati</taxon>
        <taxon>Bacillota</taxon>
        <taxon>Limnochordia</taxon>
        <taxon>Limnochordales</taxon>
        <taxon>Geochordaceae</taxon>
        <taxon>Geochorda</taxon>
    </lineage>
</organism>
<keyword evidence="5 6" id="KW-0472">Membrane</keyword>
<reference evidence="8" key="1">
    <citation type="submission" date="2023-12" db="EMBL/GenBank/DDBJ databases">
        <title>Novel isolates from deep terrestrial aquifers shed light on the physiology and ecology of the class Limnochordia.</title>
        <authorList>
            <person name="Karnachuk O.V."/>
            <person name="Lukina A.P."/>
            <person name="Avakyan M.R."/>
            <person name="Kadnikov V."/>
            <person name="Begmatov S."/>
            <person name="Beletsky A.V."/>
            <person name="Mardanov A.V."/>
            <person name="Ravin N.V."/>
        </authorList>
    </citation>
    <scope>NUCLEOTIDE SEQUENCE [LARGE SCALE GENOMIC DNA]</scope>
    <source>
        <strain evidence="8">LN</strain>
    </source>
</reference>
<evidence type="ECO:0000256" key="2">
    <source>
        <dbReference type="ARBA" id="ARBA00009142"/>
    </source>
</evidence>
<dbReference type="Proteomes" id="UP001333102">
    <property type="component" value="Chromosome"/>
</dbReference>
<keyword evidence="3 6" id="KW-0812">Transmembrane</keyword>
<evidence type="ECO:0000256" key="3">
    <source>
        <dbReference type="ARBA" id="ARBA00022692"/>
    </source>
</evidence>
<dbReference type="Pfam" id="PF01925">
    <property type="entry name" value="TauE"/>
    <property type="match status" value="1"/>
</dbReference>
<dbReference type="PANTHER" id="PTHR43701:SF2">
    <property type="entry name" value="MEMBRANE TRANSPORTER PROTEIN YJNA-RELATED"/>
    <property type="match status" value="1"/>
</dbReference>
<feature type="transmembrane region" description="Helical" evidence="6">
    <location>
        <begin position="75"/>
        <end position="92"/>
    </location>
</feature>
<keyword evidence="4 6" id="KW-1133">Transmembrane helix</keyword>
<evidence type="ECO:0000256" key="4">
    <source>
        <dbReference type="ARBA" id="ARBA00022989"/>
    </source>
</evidence>
<keyword evidence="8" id="KW-1185">Reference proteome</keyword>
<evidence type="ECO:0000256" key="6">
    <source>
        <dbReference type="RuleBase" id="RU363041"/>
    </source>
</evidence>
<comment type="similarity">
    <text evidence="2 6">Belongs to the 4-toluene sulfonate uptake permease (TSUP) (TC 2.A.102) family.</text>
</comment>
<protein>
    <recommendedName>
        <fullName evidence="6">Probable membrane transporter protein</fullName>
    </recommendedName>
</protein>
<gene>
    <name evidence="7" type="ORF">VLY81_09045</name>
</gene>
<feature type="transmembrane region" description="Helical" evidence="6">
    <location>
        <begin position="98"/>
        <end position="116"/>
    </location>
</feature>
<dbReference type="InterPro" id="IPR051598">
    <property type="entry name" value="TSUP/Inactive_protease-like"/>
</dbReference>
<feature type="transmembrane region" description="Helical" evidence="6">
    <location>
        <begin position="43"/>
        <end position="63"/>
    </location>
</feature>
<dbReference type="RefSeq" id="WP_324667842.1">
    <property type="nucleotide sequence ID" value="NZ_CP141614.1"/>
</dbReference>
<evidence type="ECO:0000313" key="8">
    <source>
        <dbReference type="Proteomes" id="UP001333102"/>
    </source>
</evidence>
<sequence length="140" mass="14389">MTAVLVAIGLGVAMGVLTGLGIGGGKLLVPVMVLAMGLTQQGAQAISLAAFIPTALAAAWLHWQAGRIAAPLLRGLAPWVLVGAVAGAWLANQMASAALSRVYGLFLLAVGLYELWPRPSDRAAGAGGRSRRRGRARERP</sequence>
<dbReference type="InterPro" id="IPR002781">
    <property type="entry name" value="TM_pro_TauE-like"/>
</dbReference>
<proteinExistence type="inferred from homology"/>
<comment type="subcellular location">
    <subcellularLocation>
        <location evidence="6">Cell membrane</location>
        <topology evidence="6">Multi-pass membrane protein</topology>
    </subcellularLocation>
    <subcellularLocation>
        <location evidence="1">Membrane</location>
        <topology evidence="1">Multi-pass membrane protein</topology>
    </subcellularLocation>
</comment>
<dbReference type="PANTHER" id="PTHR43701">
    <property type="entry name" value="MEMBRANE TRANSPORTER PROTEIN MJ0441-RELATED"/>
    <property type="match status" value="1"/>
</dbReference>
<dbReference type="EMBL" id="CP141614">
    <property type="protein sequence ID" value="WRP13597.1"/>
    <property type="molecule type" value="Genomic_DNA"/>
</dbReference>
<evidence type="ECO:0000313" key="7">
    <source>
        <dbReference type="EMBL" id="WRP13597.1"/>
    </source>
</evidence>
<name>A0ABZ1BN92_9FIRM</name>